<organism evidence="3 4">
    <name type="scientific">Dinoponera quadriceps</name>
    <name type="common">South American ant</name>
    <dbReference type="NCBI Taxonomy" id="609295"/>
    <lineage>
        <taxon>Eukaryota</taxon>
        <taxon>Metazoa</taxon>
        <taxon>Ecdysozoa</taxon>
        <taxon>Arthropoda</taxon>
        <taxon>Hexapoda</taxon>
        <taxon>Insecta</taxon>
        <taxon>Pterygota</taxon>
        <taxon>Neoptera</taxon>
        <taxon>Endopterygota</taxon>
        <taxon>Hymenoptera</taxon>
        <taxon>Apocrita</taxon>
        <taxon>Aculeata</taxon>
        <taxon>Formicoidea</taxon>
        <taxon>Formicidae</taxon>
        <taxon>Ponerinae</taxon>
        <taxon>Ponerini</taxon>
        <taxon>Dinoponera</taxon>
    </lineage>
</organism>
<dbReference type="InterPro" id="IPR001810">
    <property type="entry name" value="F-box_dom"/>
</dbReference>
<dbReference type="AlphaFoldDB" id="A0A6P3Y945"/>
<dbReference type="FunFam" id="3.80.10.10:FF:000051">
    <property type="entry name" value="F-box and leucine-rich repeat protein 14"/>
    <property type="match status" value="1"/>
</dbReference>
<dbReference type="InterPro" id="IPR050648">
    <property type="entry name" value="F-box_LRR-repeat"/>
</dbReference>
<dbReference type="Pfam" id="PF13516">
    <property type="entry name" value="LRR_6"/>
    <property type="match status" value="4"/>
</dbReference>
<dbReference type="InterPro" id="IPR047932">
    <property type="entry name" value="FBXL14_F-box"/>
</dbReference>
<dbReference type="SMART" id="SM00368">
    <property type="entry name" value="LRR_RI"/>
    <property type="match status" value="5"/>
</dbReference>
<keyword evidence="3" id="KW-1185">Reference proteome</keyword>
<evidence type="ECO:0000256" key="1">
    <source>
        <dbReference type="ARBA" id="ARBA00022786"/>
    </source>
</evidence>
<dbReference type="FunFam" id="1.20.1280.50:FF:000059">
    <property type="entry name" value="Partner of Paired"/>
    <property type="match status" value="1"/>
</dbReference>
<dbReference type="SUPFAM" id="SSF52047">
    <property type="entry name" value="RNI-like"/>
    <property type="match status" value="1"/>
</dbReference>
<dbReference type="CTD" id="37602"/>
<dbReference type="InterPro" id="IPR036047">
    <property type="entry name" value="F-box-like_dom_sf"/>
</dbReference>
<dbReference type="KEGG" id="dqu:106750593"/>
<evidence type="ECO:0000313" key="4">
    <source>
        <dbReference type="RefSeq" id="XP_014486527.1"/>
    </source>
</evidence>
<evidence type="ECO:0000313" key="3">
    <source>
        <dbReference type="Proteomes" id="UP000515204"/>
    </source>
</evidence>
<evidence type="ECO:0000259" key="2">
    <source>
        <dbReference type="SMART" id="SM00256"/>
    </source>
</evidence>
<dbReference type="InterPro" id="IPR006553">
    <property type="entry name" value="Leu-rich_rpt_Cys-con_subtyp"/>
</dbReference>
<dbReference type="InterPro" id="IPR057207">
    <property type="entry name" value="FBXL15_LRR"/>
</dbReference>
<reference evidence="4" key="1">
    <citation type="submission" date="2025-08" db="UniProtKB">
        <authorList>
            <consortium name="RefSeq"/>
        </authorList>
    </citation>
    <scope>IDENTIFICATION</scope>
</reference>
<proteinExistence type="predicted"/>
<dbReference type="SUPFAM" id="SSF81383">
    <property type="entry name" value="F-box domain"/>
    <property type="match status" value="1"/>
</dbReference>
<dbReference type="Proteomes" id="UP000515204">
    <property type="component" value="Unplaced"/>
</dbReference>
<dbReference type="Pfam" id="PF25372">
    <property type="entry name" value="DUF7885"/>
    <property type="match status" value="1"/>
</dbReference>
<dbReference type="InterPro" id="IPR032675">
    <property type="entry name" value="LRR_dom_sf"/>
</dbReference>
<dbReference type="SMART" id="SM00256">
    <property type="entry name" value="FBOX"/>
    <property type="match status" value="1"/>
</dbReference>
<dbReference type="CDD" id="cd22125">
    <property type="entry name" value="F-box_FBXL14"/>
    <property type="match status" value="1"/>
</dbReference>
<dbReference type="Gene3D" id="3.80.10.10">
    <property type="entry name" value="Ribonuclease Inhibitor"/>
    <property type="match status" value="3"/>
</dbReference>
<dbReference type="GeneID" id="106750593"/>
<dbReference type="PANTHER" id="PTHR13382:SF76">
    <property type="entry name" value="F-BOX AND LEUCINE-RICH REPEAT PROTEIN 14-RELATED"/>
    <property type="match status" value="1"/>
</dbReference>
<name>A0A6P3Y945_DINQU</name>
<dbReference type="Gene3D" id="1.20.1280.50">
    <property type="match status" value="1"/>
</dbReference>
<dbReference type="Pfam" id="PF12937">
    <property type="entry name" value="F-box-like"/>
    <property type="match status" value="1"/>
</dbReference>
<dbReference type="GO" id="GO:0005737">
    <property type="term" value="C:cytoplasm"/>
    <property type="evidence" value="ECO:0007669"/>
    <property type="project" value="TreeGrafter"/>
</dbReference>
<keyword evidence="1" id="KW-0833">Ubl conjugation pathway</keyword>
<dbReference type="RefSeq" id="XP_014486527.1">
    <property type="nucleotide sequence ID" value="XM_014631041.1"/>
</dbReference>
<feature type="domain" description="F-box" evidence="2">
    <location>
        <begin position="116"/>
        <end position="156"/>
    </location>
</feature>
<accession>A0A6P3Y945</accession>
<dbReference type="PANTHER" id="PTHR13382">
    <property type="entry name" value="MITOCHONDRIAL ATP SYNTHASE COUPLING FACTOR B"/>
    <property type="match status" value="1"/>
</dbReference>
<sequence length="501" mass="54293">MEESQLLMTELPALTPSRGGTTLLHRPGHYYHLHQPHLAIPTPQSQAISMHNSSSTAPHYNASNEAAGGGIAGGGPAAAGLPAYVQGGISSRQMPQVPRGTAAAAAGHASTHVSCLYPEILALIFSYLEVRDKGRAAQVCTAWRDAAYYRSVWRGVEARLHLRKQAPALFASLVRRGVKKVQVLSLRHGLSAVLRGVPNLEALNLSGCYNITDSGIMNGFCQELPTLTVLNLSLCKQVTDASLGRIAQYLKNLEHLELGGCCNITNTGLMVIAWGLKKLKRLDLRSCWHVSDQGIAYLAGLNREADGNLALEHLSLQDCQRLSDEALRNVSLGLTTLKSINLSFCVCITDSGVKHLARMSSLRELNLRSCDNISDIGMAYLAEGGSRITSLDVSFCDKIGDQALVHISQGLFNLKSLSLSACQISDEGICKIAKTLHDLETLNIGQCSRLTDRSLHTMAENMKHLKCIDLYGCTKITTGGLERIMKLPQLSTLNLGLWHVR</sequence>
<dbReference type="OrthoDB" id="2585512at2759"/>
<protein>
    <submittedName>
        <fullName evidence="4">F-box/LRR-repeat protein 14</fullName>
    </submittedName>
</protein>
<dbReference type="InterPro" id="IPR001611">
    <property type="entry name" value="Leu-rich_rpt"/>
</dbReference>
<gene>
    <name evidence="4" type="primary">LOC106750593</name>
</gene>
<dbReference type="SMART" id="SM00367">
    <property type="entry name" value="LRR_CC"/>
    <property type="match status" value="11"/>
</dbReference>